<comment type="subcellular location">
    <subcellularLocation>
        <location evidence="1">Membrane</location>
        <topology evidence="1">Multi-pass membrane protein</topology>
    </subcellularLocation>
</comment>
<organism evidence="7 8">
    <name type="scientific">Streptomyces flavotricini</name>
    <dbReference type="NCBI Taxonomy" id="66888"/>
    <lineage>
        <taxon>Bacteria</taxon>
        <taxon>Bacillati</taxon>
        <taxon>Actinomycetota</taxon>
        <taxon>Actinomycetes</taxon>
        <taxon>Kitasatosporales</taxon>
        <taxon>Streptomycetaceae</taxon>
        <taxon>Streptomyces</taxon>
    </lineage>
</organism>
<feature type="domain" description="Integral membrane bound transporter" evidence="6">
    <location>
        <begin position="31"/>
        <end position="149"/>
    </location>
</feature>
<dbReference type="Pfam" id="PF13515">
    <property type="entry name" value="FUSC_2"/>
    <property type="match status" value="1"/>
</dbReference>
<proteinExistence type="predicted"/>
<feature type="compositionally biased region" description="Pro residues" evidence="5">
    <location>
        <begin position="271"/>
        <end position="287"/>
    </location>
</feature>
<evidence type="ECO:0000256" key="3">
    <source>
        <dbReference type="ARBA" id="ARBA00022989"/>
    </source>
</evidence>
<evidence type="ECO:0000313" key="7">
    <source>
        <dbReference type="EMBL" id="MCC0100089.1"/>
    </source>
</evidence>
<feature type="region of interest" description="Disordered" evidence="5">
    <location>
        <begin position="351"/>
        <end position="371"/>
    </location>
</feature>
<keyword evidence="2" id="KW-0812">Transmembrane</keyword>
<reference evidence="7 8" key="1">
    <citation type="submission" date="2021-08" db="EMBL/GenBank/DDBJ databases">
        <title>Genomic Architecture of Streptomyces flavotricini NGL1 and Streptomyces erythrochromogenes HMS4 With Differential Plant Beneficial attributes and laccase production capabilities.</title>
        <authorList>
            <person name="Salwan R."/>
            <person name="Kaur R."/>
            <person name="Sharma V."/>
        </authorList>
    </citation>
    <scope>NUCLEOTIDE SEQUENCE [LARGE SCALE GENOMIC DNA]</scope>
    <source>
        <strain evidence="7 8">NGL1</strain>
    </source>
</reference>
<name>A0ABS8EHC3_9ACTN</name>
<sequence length="371" mass="38898">MSGPVAIAYAAHPGVRLRSAARLALCAAVSWYLCLWWGTSTLPVPAVLPAVLIMREDVYAWPRLGRQRLAGVVVGVLLSTVVLHWAADPAWSFPAVLVCGCAGMYLMGRPGAPNQQVLITALMVYATAVPGYPLARLEETLVGIAVVVLLGPLLWPPDPYRSAAAGLDGYRADVRELLGGIAGRLERGLAAPGPAEQEESALPEQARVWLRPQAARDAFGRAAARRLLPGRRARGLPPDGLEGRLALGIRTALTLQYFGQELRERAATDTPGPPASGAPTTPGPTPDPALRDLAPLVRATAAALDAALLGEEFTADLDRARALDLAHREAHPGRHDAVLRAGLHLTHEALADHVPRPGGGSAATGGTPPSA</sequence>
<keyword evidence="3" id="KW-1133">Transmembrane helix</keyword>
<keyword evidence="8" id="KW-1185">Reference proteome</keyword>
<evidence type="ECO:0000256" key="2">
    <source>
        <dbReference type="ARBA" id="ARBA00022692"/>
    </source>
</evidence>
<keyword evidence="4" id="KW-0472">Membrane</keyword>
<accession>A0ABS8EHC3</accession>
<comment type="caution">
    <text evidence="7">The sequence shown here is derived from an EMBL/GenBank/DDBJ whole genome shotgun (WGS) entry which is preliminary data.</text>
</comment>
<dbReference type="Proteomes" id="UP001520654">
    <property type="component" value="Unassembled WGS sequence"/>
</dbReference>
<feature type="region of interest" description="Disordered" evidence="5">
    <location>
        <begin position="265"/>
        <end position="291"/>
    </location>
</feature>
<gene>
    <name evidence="7" type="ORF">K7B10_35960</name>
</gene>
<protein>
    <recommendedName>
        <fullName evidence="6">Integral membrane bound transporter domain-containing protein</fullName>
    </recommendedName>
</protein>
<dbReference type="EMBL" id="JAINUL010000001">
    <property type="protein sequence ID" value="MCC0100089.1"/>
    <property type="molecule type" value="Genomic_DNA"/>
</dbReference>
<dbReference type="RefSeq" id="WP_229343319.1">
    <property type="nucleotide sequence ID" value="NZ_JAINUL010000001.1"/>
</dbReference>
<dbReference type="InterPro" id="IPR049453">
    <property type="entry name" value="Memb_transporter_dom"/>
</dbReference>
<evidence type="ECO:0000259" key="6">
    <source>
        <dbReference type="Pfam" id="PF13515"/>
    </source>
</evidence>
<evidence type="ECO:0000256" key="4">
    <source>
        <dbReference type="ARBA" id="ARBA00023136"/>
    </source>
</evidence>
<evidence type="ECO:0000256" key="1">
    <source>
        <dbReference type="ARBA" id="ARBA00004141"/>
    </source>
</evidence>
<evidence type="ECO:0000256" key="5">
    <source>
        <dbReference type="SAM" id="MobiDB-lite"/>
    </source>
</evidence>
<evidence type="ECO:0000313" key="8">
    <source>
        <dbReference type="Proteomes" id="UP001520654"/>
    </source>
</evidence>